<dbReference type="SUPFAM" id="SSF75304">
    <property type="entry name" value="Amidase signature (AS) enzymes"/>
    <property type="match status" value="1"/>
</dbReference>
<dbReference type="RefSeq" id="WP_064630697.1">
    <property type="nucleotide sequence ID" value="NZ_LQYE01000023.1"/>
</dbReference>
<sequence length="448" mass="47182">MEFTATEIAAAVRAGVLDPVAVVKQSLARIAERDKEICAFVRVRADAAVREAQQLAQREDLARLPMAGVPVAIKDVIPVAGEPMRIGSSATSAEPRSHDHPLITRLRQAGAIVLGLTAVPELSLWPTTDGAHGITKNPWATGRTAGGSSGGSAAAVAAAMVPIAVGSDGFGSLRVPAACCGLVALKPGIGVVPAELGATSWGGVGVNGPIAATVADTALLFSVLADDPRLAVVDVPRSLRVVLPNNEPVPHVWADDAARRAVVAVRETLTDIGHFTTAARLPYPRNLMPVFARWFSTPAADVEASVVDHQALQRRNIRHLRLGRQLPNRVSGEQIAEASRRAEQFFDDHAADVVMTPTSPRMPVKAVAWSQRGWLANVAAASMSTTYTPFWSMAGWPAITIPAGIHPISGTPVGVQCAARPGGEALLLALAGQLERHRPWARRPARYA</sequence>
<feature type="domain" description="Amidase" evidence="4">
    <location>
        <begin position="22"/>
        <end position="428"/>
    </location>
</feature>
<evidence type="ECO:0000256" key="1">
    <source>
        <dbReference type="ARBA" id="ARBA00001311"/>
    </source>
</evidence>
<evidence type="ECO:0000313" key="5">
    <source>
        <dbReference type="EMBL" id="OAT68360.1"/>
    </source>
</evidence>
<comment type="catalytic activity">
    <reaction evidence="1">
        <text>a monocarboxylic acid amide + H2O = a monocarboxylate + NH4(+)</text>
        <dbReference type="Rhea" id="RHEA:12020"/>
        <dbReference type="ChEBI" id="CHEBI:15377"/>
        <dbReference type="ChEBI" id="CHEBI:28938"/>
        <dbReference type="ChEBI" id="CHEBI:35757"/>
        <dbReference type="ChEBI" id="CHEBI:83628"/>
        <dbReference type="EC" id="3.5.1.4"/>
    </reaction>
</comment>
<dbReference type="EC" id="3.5.1.4" evidence="3"/>
<protein>
    <recommendedName>
        <fullName evidence="3">amidase</fullName>
        <ecNumber evidence="3">3.5.1.4</ecNumber>
    </recommendedName>
</protein>
<dbReference type="Pfam" id="PF01425">
    <property type="entry name" value="Amidase"/>
    <property type="match status" value="1"/>
</dbReference>
<dbReference type="PANTHER" id="PTHR11895:SF7">
    <property type="entry name" value="GLUTAMYL-TRNA(GLN) AMIDOTRANSFERASE SUBUNIT A, MITOCHONDRIAL"/>
    <property type="match status" value="1"/>
</dbReference>
<gene>
    <name evidence="5" type="ORF">AWB85_08280</name>
</gene>
<dbReference type="PANTHER" id="PTHR11895">
    <property type="entry name" value="TRANSAMIDASE"/>
    <property type="match status" value="1"/>
</dbReference>
<comment type="caution">
    <text evidence="5">The sequence shown here is derived from an EMBL/GenBank/DDBJ whole genome shotgun (WGS) entry which is preliminary data.</text>
</comment>
<evidence type="ECO:0000256" key="2">
    <source>
        <dbReference type="ARBA" id="ARBA00009199"/>
    </source>
</evidence>
<dbReference type="InterPro" id="IPR023631">
    <property type="entry name" value="Amidase_dom"/>
</dbReference>
<dbReference type="Proteomes" id="UP000186919">
    <property type="component" value="Unassembled WGS sequence"/>
</dbReference>
<dbReference type="Gene3D" id="3.90.1300.10">
    <property type="entry name" value="Amidase signature (AS) domain"/>
    <property type="match status" value="1"/>
</dbReference>
<proteinExistence type="inferred from homology"/>
<dbReference type="InterPro" id="IPR036928">
    <property type="entry name" value="AS_sf"/>
</dbReference>
<comment type="similarity">
    <text evidence="2">Belongs to the amidase family.</text>
</comment>
<reference evidence="5 6" key="1">
    <citation type="submission" date="2016-01" db="EMBL/GenBank/DDBJ databases">
        <title>Mycobacterium immunogenum strain CD11_6 genome sequencing and assembly.</title>
        <authorList>
            <person name="Kaur G."/>
            <person name="Nair G.R."/>
            <person name="Mayilraj S."/>
        </authorList>
    </citation>
    <scope>NUCLEOTIDE SEQUENCE [LARGE SCALE GENOMIC DNA]</scope>
    <source>
        <strain evidence="5 6">CD11-6</strain>
    </source>
</reference>
<organism evidence="5 6">
    <name type="scientific">Mycobacteroides immunogenum</name>
    <dbReference type="NCBI Taxonomy" id="83262"/>
    <lineage>
        <taxon>Bacteria</taxon>
        <taxon>Bacillati</taxon>
        <taxon>Actinomycetota</taxon>
        <taxon>Actinomycetes</taxon>
        <taxon>Mycobacteriales</taxon>
        <taxon>Mycobacteriaceae</taxon>
        <taxon>Mycobacteroides</taxon>
    </lineage>
</organism>
<dbReference type="AlphaFoldDB" id="A0A179V8X9"/>
<dbReference type="EMBL" id="LQYE01000023">
    <property type="protein sequence ID" value="OAT68360.1"/>
    <property type="molecule type" value="Genomic_DNA"/>
</dbReference>
<accession>A0A179V8X9</accession>
<dbReference type="GO" id="GO:0004040">
    <property type="term" value="F:amidase activity"/>
    <property type="evidence" value="ECO:0007669"/>
    <property type="project" value="UniProtKB-EC"/>
</dbReference>
<evidence type="ECO:0000259" key="4">
    <source>
        <dbReference type="Pfam" id="PF01425"/>
    </source>
</evidence>
<evidence type="ECO:0000313" key="6">
    <source>
        <dbReference type="Proteomes" id="UP000186919"/>
    </source>
</evidence>
<name>A0A179V8X9_9MYCO</name>
<evidence type="ECO:0000256" key="3">
    <source>
        <dbReference type="ARBA" id="ARBA00012922"/>
    </source>
</evidence>
<dbReference type="InterPro" id="IPR000120">
    <property type="entry name" value="Amidase"/>
</dbReference>